<gene>
    <name evidence="4" type="ORF">BCV69DRAFT_296114</name>
</gene>
<dbReference type="AlphaFoldDB" id="A0A316UHJ0"/>
<feature type="region of interest" description="Disordered" evidence="2">
    <location>
        <begin position="63"/>
        <end position="83"/>
    </location>
</feature>
<dbReference type="SMART" id="SM01006">
    <property type="entry name" value="AlcB"/>
    <property type="match status" value="1"/>
</dbReference>
<accession>A0A316UHJ0</accession>
<reference evidence="4 5" key="1">
    <citation type="journal article" date="2018" name="Mol. Biol. Evol.">
        <title>Broad Genomic Sampling Reveals a Smut Pathogenic Ancestry of the Fungal Clade Ustilaginomycotina.</title>
        <authorList>
            <person name="Kijpornyongpan T."/>
            <person name="Mondo S.J."/>
            <person name="Barry K."/>
            <person name="Sandor L."/>
            <person name="Lee J."/>
            <person name="Lipzen A."/>
            <person name="Pangilinan J."/>
            <person name="LaButti K."/>
            <person name="Hainaut M."/>
            <person name="Henrissat B."/>
            <person name="Grigoriev I.V."/>
            <person name="Spatafora J.W."/>
            <person name="Aime M.C."/>
        </authorList>
    </citation>
    <scope>NUCLEOTIDE SEQUENCE [LARGE SCALE GENOMIC DNA]</scope>
    <source>
        <strain evidence="4 5">MCA 4718</strain>
    </source>
</reference>
<dbReference type="PANTHER" id="PTHR31438">
    <property type="entry name" value="LYSINE N-ACYLTRANSFERASE C17G9.06C-RELATED"/>
    <property type="match status" value="1"/>
</dbReference>
<evidence type="ECO:0000256" key="1">
    <source>
        <dbReference type="ARBA" id="ARBA00009893"/>
    </source>
</evidence>
<dbReference type="InterPro" id="IPR019432">
    <property type="entry name" value="Acyltransferase_MbtK/IucB-like"/>
</dbReference>
<dbReference type="InterPro" id="IPR016181">
    <property type="entry name" value="Acyl_CoA_acyltransferase"/>
</dbReference>
<dbReference type="GO" id="GO:0019290">
    <property type="term" value="P:siderophore biosynthetic process"/>
    <property type="evidence" value="ECO:0007669"/>
    <property type="project" value="InterPro"/>
</dbReference>
<dbReference type="Pfam" id="PF13523">
    <property type="entry name" value="Acetyltransf_8"/>
    <property type="match status" value="1"/>
</dbReference>
<dbReference type="GO" id="GO:0016410">
    <property type="term" value="F:N-acyltransferase activity"/>
    <property type="evidence" value="ECO:0007669"/>
    <property type="project" value="TreeGrafter"/>
</dbReference>
<feature type="domain" description="Acyltransferase MbtK/IucB-like conserved" evidence="3">
    <location>
        <begin position="106"/>
        <end position="161"/>
    </location>
</feature>
<name>A0A316UHJ0_9BASI</name>
<evidence type="ECO:0000313" key="5">
    <source>
        <dbReference type="Proteomes" id="UP000245942"/>
    </source>
</evidence>
<keyword evidence="5" id="KW-1185">Reference proteome</keyword>
<proteinExistence type="inferred from homology"/>
<feature type="compositionally biased region" description="Polar residues" evidence="2">
    <location>
        <begin position="32"/>
        <end position="45"/>
    </location>
</feature>
<dbReference type="GeneID" id="37015702"/>
<dbReference type="STRING" id="1684307.A0A316UHJ0"/>
<feature type="region of interest" description="Disordered" evidence="2">
    <location>
        <begin position="1"/>
        <end position="45"/>
    </location>
</feature>
<evidence type="ECO:0000259" key="3">
    <source>
        <dbReference type="SMART" id="SM01006"/>
    </source>
</evidence>
<sequence>MSASASLPAPPPASVPASLSARSIQPVPLRKPSQSPARSSTTFSQSHIASTAVIDELLPHWRKSREQDPSARPSLYHDASQPTKSPLFSRRIDWLPSPNVLHYVPISLSPEIAASGSSSSHLKLFTRWQSDERVSAWWNQAWSEEEQRKFLAEVQDKDDSLGLVGYWSDSIEELGEPWGYVELYWAKTSSIRDFYDYPQFTLGFHALVGENRFRGPDRVRAWMGSAVYLAFALEERCNLVVSEPNIKNQKMVDYECECGGVVEKPIDLPHKRAALVFFHKDTFQKLWPIGGRQALGRE</sequence>
<dbReference type="SUPFAM" id="SSF55729">
    <property type="entry name" value="Acyl-CoA N-acyltransferases (Nat)"/>
    <property type="match status" value="1"/>
</dbReference>
<organism evidence="4 5">
    <name type="scientific">Pseudomicrostroma glucosiphilum</name>
    <dbReference type="NCBI Taxonomy" id="1684307"/>
    <lineage>
        <taxon>Eukaryota</taxon>
        <taxon>Fungi</taxon>
        <taxon>Dikarya</taxon>
        <taxon>Basidiomycota</taxon>
        <taxon>Ustilaginomycotina</taxon>
        <taxon>Exobasidiomycetes</taxon>
        <taxon>Microstromatales</taxon>
        <taxon>Microstromatales incertae sedis</taxon>
        <taxon>Pseudomicrostroma</taxon>
    </lineage>
</organism>
<comment type="similarity">
    <text evidence="1">Belongs to the lysine N-acyltransferase MbtK family.</text>
</comment>
<dbReference type="PANTHER" id="PTHR31438:SF1">
    <property type="entry name" value="LYSINE N-ACYLTRANSFERASE C17G9.06C-RELATED"/>
    <property type="match status" value="1"/>
</dbReference>
<evidence type="ECO:0000313" key="4">
    <source>
        <dbReference type="EMBL" id="PWN23801.1"/>
    </source>
</evidence>
<evidence type="ECO:0000256" key="2">
    <source>
        <dbReference type="SAM" id="MobiDB-lite"/>
    </source>
</evidence>
<dbReference type="Gene3D" id="3.40.630.30">
    <property type="match status" value="1"/>
</dbReference>
<dbReference type="Proteomes" id="UP000245942">
    <property type="component" value="Unassembled WGS sequence"/>
</dbReference>
<dbReference type="RefSeq" id="XP_025350961.1">
    <property type="nucleotide sequence ID" value="XM_025493968.1"/>
</dbReference>
<dbReference type="EMBL" id="KZ819321">
    <property type="protein sequence ID" value="PWN23801.1"/>
    <property type="molecule type" value="Genomic_DNA"/>
</dbReference>
<dbReference type="OrthoDB" id="4250781at2759"/>
<protein>
    <recommendedName>
        <fullName evidence="3">Acyltransferase MbtK/IucB-like conserved domain-containing protein</fullName>
    </recommendedName>
</protein>